<comment type="caution">
    <text evidence="1">The sequence shown here is derived from an EMBL/GenBank/DDBJ whole genome shotgun (WGS) entry which is preliminary data.</text>
</comment>
<gene>
    <name evidence="1" type="ORF">AMJ83_09245</name>
</gene>
<evidence type="ECO:0000313" key="2">
    <source>
        <dbReference type="Proteomes" id="UP000051373"/>
    </source>
</evidence>
<organism evidence="1 2">
    <name type="scientific">candidate division WOR_3 bacterium SM23_42</name>
    <dbReference type="NCBI Taxonomy" id="1703779"/>
    <lineage>
        <taxon>Bacteria</taxon>
        <taxon>Bacteria division WOR-3</taxon>
    </lineage>
</organism>
<dbReference type="STRING" id="1703779.AMJ83_09245"/>
<proteinExistence type="predicted"/>
<reference evidence="1 2" key="1">
    <citation type="journal article" date="2015" name="Microbiome">
        <title>Genomic resolution of linkages in carbon, nitrogen, and sulfur cycling among widespread estuary sediment bacteria.</title>
        <authorList>
            <person name="Baker B.J."/>
            <person name="Lazar C.S."/>
            <person name="Teske A.P."/>
            <person name="Dick G.J."/>
        </authorList>
    </citation>
    <scope>NUCLEOTIDE SEQUENCE [LARGE SCALE GENOMIC DNA]</scope>
    <source>
        <strain evidence="1">SM23_42</strain>
    </source>
</reference>
<protein>
    <submittedName>
        <fullName evidence="1">Uncharacterized protein</fullName>
    </submittedName>
</protein>
<evidence type="ECO:0000313" key="1">
    <source>
        <dbReference type="EMBL" id="KPK62931.1"/>
    </source>
</evidence>
<dbReference type="EMBL" id="LJUJ01000022">
    <property type="protein sequence ID" value="KPK62931.1"/>
    <property type="molecule type" value="Genomic_DNA"/>
</dbReference>
<dbReference type="AlphaFoldDB" id="A0A0S8FQA2"/>
<accession>A0A0S8FQA2</accession>
<dbReference type="Proteomes" id="UP000051373">
    <property type="component" value="Unassembled WGS sequence"/>
</dbReference>
<sequence length="66" mass="7500">MNARLESRYGLKEWLTKSNKNSTNNYTNLAVEIKIDSVRLVSSGAYFLMAAFEKETIAKKVILITD</sequence>
<name>A0A0S8FQA2_UNCW3</name>